<organism evidence="1">
    <name type="scientific">marine sediment metagenome</name>
    <dbReference type="NCBI Taxonomy" id="412755"/>
    <lineage>
        <taxon>unclassified sequences</taxon>
        <taxon>metagenomes</taxon>
        <taxon>ecological metagenomes</taxon>
    </lineage>
</organism>
<dbReference type="AlphaFoldDB" id="A0A0F9R575"/>
<comment type="caution">
    <text evidence="1">The sequence shown here is derived from an EMBL/GenBank/DDBJ whole genome shotgun (WGS) entry which is preliminary data.</text>
</comment>
<dbReference type="EMBL" id="LAZR01001049">
    <property type="protein sequence ID" value="KKN51745.1"/>
    <property type="molecule type" value="Genomic_DNA"/>
</dbReference>
<reference evidence="1" key="1">
    <citation type="journal article" date="2015" name="Nature">
        <title>Complex archaea that bridge the gap between prokaryotes and eukaryotes.</title>
        <authorList>
            <person name="Spang A."/>
            <person name="Saw J.H."/>
            <person name="Jorgensen S.L."/>
            <person name="Zaremba-Niedzwiedzka K."/>
            <person name="Martijn J."/>
            <person name="Lind A.E."/>
            <person name="van Eijk R."/>
            <person name="Schleper C."/>
            <person name="Guy L."/>
            <person name="Ettema T.J."/>
        </authorList>
    </citation>
    <scope>NUCLEOTIDE SEQUENCE</scope>
</reference>
<sequence>MRATPLSDMLINNLDCFTPEQLEKIFNTEPRRTHAKARFGVMVDTDTNDYAQSGFEFFKFK</sequence>
<accession>A0A0F9R575</accession>
<gene>
    <name evidence="1" type="ORF">LCGC14_0619220</name>
</gene>
<evidence type="ECO:0000313" key="1">
    <source>
        <dbReference type="EMBL" id="KKN51745.1"/>
    </source>
</evidence>
<protein>
    <submittedName>
        <fullName evidence="1">Uncharacterized protein</fullName>
    </submittedName>
</protein>
<name>A0A0F9R575_9ZZZZ</name>
<proteinExistence type="predicted"/>